<evidence type="ECO:0000259" key="9">
    <source>
        <dbReference type="Pfam" id="PF17919"/>
    </source>
</evidence>
<dbReference type="GO" id="GO:0004519">
    <property type="term" value="F:endonuclease activity"/>
    <property type="evidence" value="ECO:0007669"/>
    <property type="project" value="UniProtKB-KW"/>
</dbReference>
<sequence length="156" mass="17481">MGLVGYYSRFIPNCAAIARPLTDLTKGGKPNVVEWGPAQEAAFSTLKKRLAVEPILRLPDPDRPYILRTDASDVGVGAERECLALVWAVHKFYIYLYGKEFLLETDHHPLVYINKTKVSNSRVMRWALALQPYRFVIKAIKGADNVGADFLSRCGV</sequence>
<evidence type="ECO:0000256" key="7">
    <source>
        <dbReference type="ARBA" id="ARBA00023268"/>
    </source>
</evidence>
<dbReference type="InterPro" id="IPR050951">
    <property type="entry name" value="Retrovirus_Pol_polyprotein"/>
</dbReference>
<evidence type="ECO:0000259" key="8">
    <source>
        <dbReference type="Pfam" id="PF17917"/>
    </source>
</evidence>
<feature type="domain" description="Reverse transcriptase/retrotransposon-derived protein RNase H-like" evidence="9">
    <location>
        <begin position="35"/>
        <end position="78"/>
    </location>
</feature>
<dbReference type="GO" id="GO:0003964">
    <property type="term" value="F:RNA-directed DNA polymerase activity"/>
    <property type="evidence" value="ECO:0007669"/>
    <property type="project" value="UniProtKB-KW"/>
</dbReference>
<keyword evidence="11" id="KW-1185">Reference proteome</keyword>
<dbReference type="PANTHER" id="PTHR37984:SF5">
    <property type="entry name" value="PROTEIN NYNRIN-LIKE"/>
    <property type="match status" value="1"/>
</dbReference>
<dbReference type="EMBL" id="MRZV01000001">
    <property type="protein sequence ID" value="PIK62997.1"/>
    <property type="molecule type" value="Genomic_DNA"/>
</dbReference>
<protein>
    <recommendedName>
        <fullName evidence="12">Reverse transcriptase RNase H-like domain-containing protein</fullName>
    </recommendedName>
</protein>
<dbReference type="Gene3D" id="3.30.70.270">
    <property type="match status" value="1"/>
</dbReference>
<dbReference type="AlphaFoldDB" id="A0A2G8LRU9"/>
<dbReference type="SUPFAM" id="SSF56672">
    <property type="entry name" value="DNA/RNA polymerases"/>
    <property type="match status" value="1"/>
</dbReference>
<dbReference type="PANTHER" id="PTHR37984">
    <property type="entry name" value="PROTEIN CBG26694"/>
    <property type="match status" value="1"/>
</dbReference>
<accession>A0A2G8LRU9</accession>
<evidence type="ECO:0000313" key="10">
    <source>
        <dbReference type="EMBL" id="PIK62997.1"/>
    </source>
</evidence>
<evidence type="ECO:0000256" key="6">
    <source>
        <dbReference type="ARBA" id="ARBA00022918"/>
    </source>
</evidence>
<gene>
    <name evidence="10" type="ORF">BSL78_00004</name>
</gene>
<evidence type="ECO:0000313" key="11">
    <source>
        <dbReference type="Proteomes" id="UP000230750"/>
    </source>
</evidence>
<keyword evidence="6" id="KW-0695">RNA-directed DNA polymerase</keyword>
<dbReference type="OrthoDB" id="5990438at2759"/>
<evidence type="ECO:0008006" key="12">
    <source>
        <dbReference type="Google" id="ProtNLM"/>
    </source>
</evidence>
<dbReference type="Proteomes" id="UP000230750">
    <property type="component" value="Unassembled WGS sequence"/>
</dbReference>
<keyword evidence="1" id="KW-0808">Transferase</keyword>
<evidence type="ECO:0000256" key="3">
    <source>
        <dbReference type="ARBA" id="ARBA00022722"/>
    </source>
</evidence>
<keyword evidence="4" id="KW-0255">Endonuclease</keyword>
<dbReference type="InterPro" id="IPR041373">
    <property type="entry name" value="RT_RNaseH"/>
</dbReference>
<dbReference type="InterPro" id="IPR041577">
    <property type="entry name" value="RT_RNaseH_2"/>
</dbReference>
<organism evidence="10 11">
    <name type="scientific">Stichopus japonicus</name>
    <name type="common">Sea cucumber</name>
    <dbReference type="NCBI Taxonomy" id="307972"/>
    <lineage>
        <taxon>Eukaryota</taxon>
        <taxon>Metazoa</taxon>
        <taxon>Echinodermata</taxon>
        <taxon>Eleutherozoa</taxon>
        <taxon>Echinozoa</taxon>
        <taxon>Holothuroidea</taxon>
        <taxon>Aspidochirotacea</taxon>
        <taxon>Aspidochirotida</taxon>
        <taxon>Stichopodidae</taxon>
        <taxon>Apostichopus</taxon>
    </lineage>
</organism>
<dbReference type="InterPro" id="IPR043128">
    <property type="entry name" value="Rev_trsase/Diguanyl_cyclase"/>
</dbReference>
<dbReference type="InterPro" id="IPR043502">
    <property type="entry name" value="DNA/RNA_pol_sf"/>
</dbReference>
<evidence type="ECO:0000256" key="2">
    <source>
        <dbReference type="ARBA" id="ARBA00022695"/>
    </source>
</evidence>
<reference evidence="10 11" key="1">
    <citation type="journal article" date="2017" name="PLoS Biol.">
        <title>The sea cucumber genome provides insights into morphological evolution and visceral regeneration.</title>
        <authorList>
            <person name="Zhang X."/>
            <person name="Sun L."/>
            <person name="Yuan J."/>
            <person name="Sun Y."/>
            <person name="Gao Y."/>
            <person name="Zhang L."/>
            <person name="Li S."/>
            <person name="Dai H."/>
            <person name="Hamel J.F."/>
            <person name="Liu C."/>
            <person name="Yu Y."/>
            <person name="Liu S."/>
            <person name="Lin W."/>
            <person name="Guo K."/>
            <person name="Jin S."/>
            <person name="Xu P."/>
            <person name="Storey K.B."/>
            <person name="Huan P."/>
            <person name="Zhang T."/>
            <person name="Zhou Y."/>
            <person name="Zhang J."/>
            <person name="Lin C."/>
            <person name="Li X."/>
            <person name="Xing L."/>
            <person name="Huo D."/>
            <person name="Sun M."/>
            <person name="Wang L."/>
            <person name="Mercier A."/>
            <person name="Li F."/>
            <person name="Yang H."/>
            <person name="Xiang J."/>
        </authorList>
    </citation>
    <scope>NUCLEOTIDE SEQUENCE [LARGE SCALE GENOMIC DNA]</scope>
    <source>
        <strain evidence="10">Shaxun</strain>
        <tissue evidence="10">Muscle</tissue>
    </source>
</reference>
<dbReference type="CDD" id="cd09274">
    <property type="entry name" value="RNase_HI_RT_Ty3"/>
    <property type="match status" value="1"/>
</dbReference>
<name>A0A2G8LRU9_STIJA</name>
<evidence type="ECO:0000256" key="1">
    <source>
        <dbReference type="ARBA" id="ARBA00022679"/>
    </source>
</evidence>
<evidence type="ECO:0000256" key="4">
    <source>
        <dbReference type="ARBA" id="ARBA00022759"/>
    </source>
</evidence>
<proteinExistence type="predicted"/>
<keyword evidence="3" id="KW-0540">Nuclease</keyword>
<feature type="domain" description="Reverse transcriptase RNase H-like" evidence="8">
    <location>
        <begin position="79"/>
        <end position="133"/>
    </location>
</feature>
<dbReference type="Pfam" id="PF17917">
    <property type="entry name" value="RT_RNaseH"/>
    <property type="match status" value="1"/>
</dbReference>
<keyword evidence="7" id="KW-0511">Multifunctional enzyme</keyword>
<dbReference type="GO" id="GO:0016787">
    <property type="term" value="F:hydrolase activity"/>
    <property type="evidence" value="ECO:0007669"/>
    <property type="project" value="UniProtKB-KW"/>
</dbReference>
<comment type="caution">
    <text evidence="10">The sequence shown here is derived from an EMBL/GenBank/DDBJ whole genome shotgun (WGS) entry which is preliminary data.</text>
</comment>
<dbReference type="Pfam" id="PF17919">
    <property type="entry name" value="RT_RNaseH_2"/>
    <property type="match status" value="1"/>
</dbReference>
<evidence type="ECO:0000256" key="5">
    <source>
        <dbReference type="ARBA" id="ARBA00022801"/>
    </source>
</evidence>
<keyword evidence="2" id="KW-0548">Nucleotidyltransferase</keyword>
<keyword evidence="5" id="KW-0378">Hydrolase</keyword>